<proteinExistence type="predicted"/>
<sequence>MKRLIMVCAFILLLLTVVAAAAGPGAMPRQPMHSDTSLAAFPAGSIITGSSQMAADALHQVMMGRLSKESPVLVATMVQLDDLEKSSTLGRMVMQQVASRLSQYGYRVIESRLRMDMSIRPREGEFMLTREVARLMQTQYAAQAVLVGSYVESPASVFCSLRLIRLDDGAVVAAYEYQLPNGGEVRSMLRKDRKAPVDVDPVWSEHSRRQAAYVPNGAALPPVQKFGMVRSEVPVFQGNTFQGGAGAARQPAAGLQTAPPLAGMPVLGPPDRVTQSPEPDPGAQVLGPPEPAIR</sequence>
<protein>
    <recommendedName>
        <fullName evidence="3">FlgO domain-containing protein</fullName>
    </recommendedName>
</protein>
<organism evidence="4 5">
    <name type="scientific">Desulfovibrio subterraneus</name>
    <dbReference type="NCBI Taxonomy" id="2718620"/>
    <lineage>
        <taxon>Bacteria</taxon>
        <taxon>Pseudomonadati</taxon>
        <taxon>Thermodesulfobacteriota</taxon>
        <taxon>Desulfovibrionia</taxon>
        <taxon>Desulfovibrionales</taxon>
        <taxon>Desulfovibrionaceae</taxon>
        <taxon>Desulfovibrio</taxon>
    </lineage>
</organism>
<dbReference type="RefSeq" id="WP_174405206.1">
    <property type="nucleotide sequence ID" value="NZ_BLVO01000013.1"/>
</dbReference>
<feature type="chain" id="PRO_5029709317" description="FlgO domain-containing protein" evidence="2">
    <location>
        <begin position="22"/>
        <end position="294"/>
    </location>
</feature>
<evidence type="ECO:0000259" key="3">
    <source>
        <dbReference type="Pfam" id="PF17680"/>
    </source>
</evidence>
<evidence type="ECO:0000313" key="4">
    <source>
        <dbReference type="EMBL" id="GFM33557.1"/>
    </source>
</evidence>
<reference evidence="4 5" key="1">
    <citation type="submission" date="2020-05" db="EMBL/GenBank/DDBJ databases">
        <title>Draft genome sequence of Desulfovibrio sp. strain HN2T.</title>
        <authorList>
            <person name="Ueno A."/>
            <person name="Tamazawa S."/>
            <person name="Tamamura S."/>
            <person name="Murakami T."/>
            <person name="Kiyama T."/>
            <person name="Inomata H."/>
            <person name="Amano Y."/>
            <person name="Miyakawa K."/>
            <person name="Tamaki H."/>
            <person name="Naganuma T."/>
            <person name="Kaneko K."/>
        </authorList>
    </citation>
    <scope>NUCLEOTIDE SEQUENCE [LARGE SCALE GENOMIC DNA]</scope>
    <source>
        <strain evidence="4 5">HN2</strain>
    </source>
</reference>
<dbReference type="AlphaFoldDB" id="A0A7J0BIN2"/>
<feature type="signal peptide" evidence="2">
    <location>
        <begin position="1"/>
        <end position="21"/>
    </location>
</feature>
<dbReference type="InterPro" id="IPR041215">
    <property type="entry name" value="FlgO_dom"/>
</dbReference>
<feature type="compositionally biased region" description="Low complexity" evidence="1">
    <location>
        <begin position="247"/>
        <end position="256"/>
    </location>
</feature>
<feature type="region of interest" description="Disordered" evidence="1">
    <location>
        <begin position="244"/>
        <end position="294"/>
    </location>
</feature>
<accession>A0A7J0BIN2</accession>
<evidence type="ECO:0000256" key="2">
    <source>
        <dbReference type="SAM" id="SignalP"/>
    </source>
</evidence>
<evidence type="ECO:0000313" key="5">
    <source>
        <dbReference type="Proteomes" id="UP000503840"/>
    </source>
</evidence>
<dbReference type="Proteomes" id="UP000503840">
    <property type="component" value="Unassembled WGS sequence"/>
</dbReference>
<keyword evidence="2" id="KW-0732">Signal</keyword>
<dbReference type="Pfam" id="PF17680">
    <property type="entry name" value="FlgO"/>
    <property type="match status" value="1"/>
</dbReference>
<dbReference type="EMBL" id="BLVO01000013">
    <property type="protein sequence ID" value="GFM33557.1"/>
    <property type="molecule type" value="Genomic_DNA"/>
</dbReference>
<evidence type="ECO:0000256" key="1">
    <source>
        <dbReference type="SAM" id="MobiDB-lite"/>
    </source>
</evidence>
<name>A0A7J0BIN2_9BACT</name>
<keyword evidence="5" id="KW-1185">Reference proteome</keyword>
<feature type="domain" description="FlgO" evidence="3">
    <location>
        <begin position="53"/>
        <end position="181"/>
    </location>
</feature>
<comment type="caution">
    <text evidence="4">The sequence shown here is derived from an EMBL/GenBank/DDBJ whole genome shotgun (WGS) entry which is preliminary data.</text>
</comment>
<gene>
    <name evidence="4" type="ORF">DSM101010T_19220</name>
</gene>